<feature type="chain" id="PRO_5030979642" evidence="3">
    <location>
        <begin position="20"/>
        <end position="538"/>
    </location>
</feature>
<evidence type="ECO:0000256" key="2">
    <source>
        <dbReference type="ARBA" id="ARBA00023136"/>
    </source>
</evidence>
<dbReference type="EMBL" id="JABSOD010000014">
    <property type="protein sequence ID" value="NRQ43585.1"/>
    <property type="molecule type" value="Genomic_DNA"/>
</dbReference>
<evidence type="ECO:0000256" key="1">
    <source>
        <dbReference type="ARBA" id="ARBA00004370"/>
    </source>
</evidence>
<feature type="domain" description="Bacterial surface antigen (D15)" evidence="4">
    <location>
        <begin position="157"/>
        <end position="534"/>
    </location>
</feature>
<accession>A0A7Y5AS74</accession>
<evidence type="ECO:0000256" key="3">
    <source>
        <dbReference type="SAM" id="SignalP"/>
    </source>
</evidence>
<dbReference type="AlphaFoldDB" id="A0A7Y5AS74"/>
<dbReference type="Pfam" id="PF01103">
    <property type="entry name" value="Omp85"/>
    <property type="match status" value="1"/>
</dbReference>
<evidence type="ECO:0000313" key="6">
    <source>
        <dbReference type="Proteomes" id="UP000523161"/>
    </source>
</evidence>
<dbReference type="InterPro" id="IPR000184">
    <property type="entry name" value="Bac_surfAg_D15"/>
</dbReference>
<dbReference type="RefSeq" id="WP_173501825.1">
    <property type="nucleotide sequence ID" value="NZ_JABSOD010000014.1"/>
</dbReference>
<evidence type="ECO:0000313" key="5">
    <source>
        <dbReference type="EMBL" id="NRQ43585.1"/>
    </source>
</evidence>
<name>A0A7Y5AS74_9GAMM</name>
<organism evidence="5 6">
    <name type="scientific">Rheinheimera lutimaris</name>
    <dbReference type="NCBI Taxonomy" id="2740584"/>
    <lineage>
        <taxon>Bacteria</taxon>
        <taxon>Pseudomonadati</taxon>
        <taxon>Pseudomonadota</taxon>
        <taxon>Gammaproteobacteria</taxon>
        <taxon>Chromatiales</taxon>
        <taxon>Chromatiaceae</taxon>
        <taxon>Rheinheimera</taxon>
    </lineage>
</organism>
<sequence>MKLTVSSALLLLSAGYVRAECQAVADNQFLVNESDVTIHSVTYSPNNVFDVTDKDSFWLHEFANYTHTVTRESVLADDLLFQAGDKLHLDDLAETERLLRSRRYLREAEVRISHYCADSNSVIVNVATWDNWSLLPTLDFSSEGGRSKSAIGFEEDNLLGTGNRLNLEYKHESERTGLGFMFFSPNMFGSFWNSALGYSKNSDGNNYQLSINRPFYRLASPWALGFEINRVSEDIIEYDAGDEYNRYQRQHNHAKAEFGYKLNFSSNNIHRLKAAFELDNFKFYEISDTLFGAPENRNLTGYWLEYEFVQADYKKLFNIQSFNRTEDFNFGWQLNARLGQHSKALGADVNAIFWQLSAAKNWQLANDLWLLSDVSWTQREFEQTQYLFSTHWQLVKQLGDYSSLVGKLALDKGENLFRDEPLYIGGDDQLRAYPEYFRGGEARTVVTAEYRHFTDWSLWQLLDVAFAGYLDAGKIWQTDEQDANTSSGGTLVGLGAGVRLLSNHSSRGTMLHMDITKALTDNDNLNSVEFRVTATKTF</sequence>
<feature type="signal peptide" evidence="3">
    <location>
        <begin position="1"/>
        <end position="19"/>
    </location>
</feature>
<reference evidence="5 6" key="1">
    <citation type="submission" date="2020-06" db="EMBL/GenBank/DDBJ databases">
        <title>Rheinheimera sp. nov., a marine bacterium isolated from coastal.</title>
        <authorList>
            <person name="Yu Q."/>
            <person name="Qi Y."/>
            <person name="Pu J."/>
        </authorList>
    </citation>
    <scope>NUCLEOTIDE SEQUENCE [LARGE SCALE GENOMIC DNA]</scope>
    <source>
        <strain evidence="5 6">YQF-2</strain>
    </source>
</reference>
<keyword evidence="2" id="KW-0472">Membrane</keyword>
<protein>
    <submittedName>
        <fullName evidence="5">BamA/TamA family outer membrane protein</fullName>
    </submittedName>
</protein>
<evidence type="ECO:0000259" key="4">
    <source>
        <dbReference type="Pfam" id="PF01103"/>
    </source>
</evidence>
<dbReference type="Proteomes" id="UP000523161">
    <property type="component" value="Unassembled WGS sequence"/>
</dbReference>
<dbReference type="GO" id="GO:0019867">
    <property type="term" value="C:outer membrane"/>
    <property type="evidence" value="ECO:0007669"/>
    <property type="project" value="InterPro"/>
</dbReference>
<keyword evidence="3" id="KW-0732">Signal</keyword>
<comment type="caution">
    <text evidence="5">The sequence shown here is derived from an EMBL/GenBank/DDBJ whole genome shotgun (WGS) entry which is preliminary data.</text>
</comment>
<comment type="subcellular location">
    <subcellularLocation>
        <location evidence="1">Membrane</location>
    </subcellularLocation>
</comment>
<keyword evidence="6" id="KW-1185">Reference proteome</keyword>
<dbReference type="Gene3D" id="2.40.160.50">
    <property type="entry name" value="membrane protein fhac: a member of the omp85/tpsb transporter family"/>
    <property type="match status" value="1"/>
</dbReference>
<gene>
    <name evidence="5" type="ORF">HRH59_13610</name>
</gene>
<proteinExistence type="predicted"/>